<dbReference type="Proteomes" id="UP000054408">
    <property type="component" value="Unassembled WGS sequence"/>
</dbReference>
<keyword evidence="2" id="KW-0472">Membrane</keyword>
<evidence type="ECO:0008006" key="5">
    <source>
        <dbReference type="Google" id="ProtNLM"/>
    </source>
</evidence>
<gene>
    <name evidence="3" type="ORF">AMSG_04915</name>
</gene>
<keyword evidence="2" id="KW-0812">Transmembrane</keyword>
<evidence type="ECO:0000313" key="3">
    <source>
        <dbReference type="EMBL" id="KNC48468.1"/>
    </source>
</evidence>
<name>A0A0L0DAZ4_THETB</name>
<dbReference type="RefSeq" id="XP_013758581.1">
    <property type="nucleotide sequence ID" value="XM_013903127.1"/>
</dbReference>
<reference evidence="3 4" key="1">
    <citation type="submission" date="2010-05" db="EMBL/GenBank/DDBJ databases">
        <title>The Genome Sequence of Thecamonas trahens ATCC 50062.</title>
        <authorList>
            <consortium name="The Broad Institute Genome Sequencing Platform"/>
            <person name="Russ C."/>
            <person name="Cuomo C."/>
            <person name="Shea T."/>
            <person name="Young S.K."/>
            <person name="Zeng Q."/>
            <person name="Koehrsen M."/>
            <person name="Haas B."/>
            <person name="Borodovsky M."/>
            <person name="Guigo R."/>
            <person name="Alvarado L."/>
            <person name="Berlin A."/>
            <person name="Bochicchio J."/>
            <person name="Borenstein D."/>
            <person name="Chapman S."/>
            <person name="Chen Z."/>
            <person name="Freedman E."/>
            <person name="Gellesch M."/>
            <person name="Goldberg J."/>
            <person name="Griggs A."/>
            <person name="Gujja S."/>
            <person name="Heilman E."/>
            <person name="Heiman D."/>
            <person name="Hepburn T."/>
            <person name="Howarth C."/>
            <person name="Jen D."/>
            <person name="Larson L."/>
            <person name="Mehta T."/>
            <person name="Park D."/>
            <person name="Pearson M."/>
            <person name="Roberts A."/>
            <person name="Saif S."/>
            <person name="Shenoy N."/>
            <person name="Sisk P."/>
            <person name="Stolte C."/>
            <person name="Sykes S."/>
            <person name="Thomson T."/>
            <person name="Walk T."/>
            <person name="White J."/>
            <person name="Yandava C."/>
            <person name="Burger G."/>
            <person name="Gray M.W."/>
            <person name="Holland P.W.H."/>
            <person name="King N."/>
            <person name="Lang F.B.F."/>
            <person name="Roger A.J."/>
            <person name="Ruiz-Trillo I."/>
            <person name="Lander E."/>
            <person name="Nusbaum C."/>
        </authorList>
    </citation>
    <scope>NUCLEOTIDE SEQUENCE [LARGE SCALE GENOMIC DNA]</scope>
    <source>
        <strain evidence="3 4">ATCC 50062</strain>
    </source>
</reference>
<protein>
    <recommendedName>
        <fullName evidence="5">Exostosin GT47 domain-containing protein</fullName>
    </recommendedName>
</protein>
<feature type="transmembrane region" description="Helical" evidence="2">
    <location>
        <begin position="33"/>
        <end position="52"/>
    </location>
</feature>
<feature type="compositionally biased region" description="Pro residues" evidence="1">
    <location>
        <begin position="8"/>
        <end position="17"/>
    </location>
</feature>
<dbReference type="GeneID" id="25564431"/>
<dbReference type="AlphaFoldDB" id="A0A0L0DAZ4"/>
<sequence>MADGPTESQPPPPPGTPGAPGAWRLSSDDVRCITWWFGWALFLAIAISLGVWKTAEPGFQLSIAVAPEEVKPMRFDESTGVVHPRILRDHVPCAGNRCFSVARPGCSAARDGRITVHVVPSAEPRASVPVPLAGAAFFDYDAVVHALAASNATRAVDAPDAACLIVPGLDSASNLGADGGNHLVLDALSPPCDAYPAGRAVRWARAADERCYWYHHDLVIPSSGAVAEVAAYAEPDAPAVLSASERSHLLAVVGPRDVLPEIDHDPPYVVRCDECTVDAEAERALYRASKYVVLDVLTNAGPEQLFRVMAAGAVPVVVHRGYTIPILPLAEAIAWQELVFFVMASDLPELAVTLYSLDDAVQDERAAAIAGVLSSTFGSTRSVVDAALGITTRRIAATLASLDADPDDELARARALDDAGLGIAYVAHLRQLVADAAD</sequence>
<evidence type="ECO:0000256" key="1">
    <source>
        <dbReference type="SAM" id="MobiDB-lite"/>
    </source>
</evidence>
<accession>A0A0L0DAZ4</accession>
<feature type="region of interest" description="Disordered" evidence="1">
    <location>
        <begin position="1"/>
        <end position="20"/>
    </location>
</feature>
<evidence type="ECO:0000313" key="4">
    <source>
        <dbReference type="Proteomes" id="UP000054408"/>
    </source>
</evidence>
<dbReference type="EMBL" id="GL349451">
    <property type="protein sequence ID" value="KNC48468.1"/>
    <property type="molecule type" value="Genomic_DNA"/>
</dbReference>
<keyword evidence="2" id="KW-1133">Transmembrane helix</keyword>
<evidence type="ECO:0000256" key="2">
    <source>
        <dbReference type="SAM" id="Phobius"/>
    </source>
</evidence>
<proteinExistence type="predicted"/>
<organism evidence="3 4">
    <name type="scientific">Thecamonas trahens ATCC 50062</name>
    <dbReference type="NCBI Taxonomy" id="461836"/>
    <lineage>
        <taxon>Eukaryota</taxon>
        <taxon>Apusozoa</taxon>
        <taxon>Apusomonadida</taxon>
        <taxon>Apusomonadidae</taxon>
        <taxon>Thecamonas</taxon>
    </lineage>
</organism>
<keyword evidence="4" id="KW-1185">Reference proteome</keyword>